<protein>
    <submittedName>
        <fullName evidence="2">Uncharacterized protein</fullName>
    </submittedName>
</protein>
<organism evidence="2 3">
    <name type="scientific">Streptomyces mirabilis</name>
    <dbReference type="NCBI Taxonomy" id="68239"/>
    <lineage>
        <taxon>Bacteria</taxon>
        <taxon>Bacillati</taxon>
        <taxon>Actinomycetota</taxon>
        <taxon>Actinomycetes</taxon>
        <taxon>Kitasatosporales</taxon>
        <taxon>Streptomycetaceae</taxon>
        <taxon>Streptomyces</taxon>
    </lineage>
</organism>
<evidence type="ECO:0000313" key="2">
    <source>
        <dbReference type="EMBL" id="SFF74040.1"/>
    </source>
</evidence>
<dbReference type="EMBL" id="FONR01000011">
    <property type="protein sequence ID" value="SFF74040.1"/>
    <property type="molecule type" value="Genomic_DNA"/>
</dbReference>
<proteinExistence type="predicted"/>
<evidence type="ECO:0000313" key="3">
    <source>
        <dbReference type="Proteomes" id="UP000181942"/>
    </source>
</evidence>
<feature type="compositionally biased region" description="Low complexity" evidence="1">
    <location>
        <begin position="229"/>
        <end position="245"/>
    </location>
</feature>
<sequence length="245" mass="26037">MTWLPPSTDSLPERLRERIRTPRRAALAVCRHVDFVVGPPCERPRASPAAPPPPGTHAGTCAHVPARACELIFVWPLLKQQSTFNDVGLSPALHAVTYWAREAMQAQPDAGAGDSSVPSPTSGPPPYHSMTGESATSISSRPAQPARCMISAKPRRLDAAPTGSPSTRTWRPSPLTGGQTVTERSVIRQASPATTRRASGRSTRCRAGRRVAAGGVQVRPDTHQRCPGRAASSVSRTCSSTSTAR</sequence>
<dbReference type="Proteomes" id="UP000181942">
    <property type="component" value="Unassembled WGS sequence"/>
</dbReference>
<feature type="compositionally biased region" description="Low complexity" evidence="1">
    <location>
        <begin position="193"/>
        <end position="202"/>
    </location>
</feature>
<feature type="region of interest" description="Disordered" evidence="1">
    <location>
        <begin position="106"/>
        <end position="245"/>
    </location>
</feature>
<evidence type="ECO:0000256" key="1">
    <source>
        <dbReference type="SAM" id="MobiDB-lite"/>
    </source>
</evidence>
<dbReference type="AlphaFoldDB" id="A0A1I2L6C5"/>
<feature type="compositionally biased region" description="Polar residues" evidence="1">
    <location>
        <begin position="131"/>
        <end position="142"/>
    </location>
</feature>
<gene>
    <name evidence="2" type="ORF">SAMN02787118_111216</name>
</gene>
<name>A0A1I2L6C5_9ACTN</name>
<reference evidence="2 3" key="1">
    <citation type="submission" date="2016-10" db="EMBL/GenBank/DDBJ databases">
        <authorList>
            <person name="de Groot N.N."/>
        </authorList>
    </citation>
    <scope>NUCLEOTIDE SEQUENCE [LARGE SCALE GENOMIC DNA]</scope>
    <source>
        <strain evidence="2 3">OK461</strain>
    </source>
</reference>
<feature type="compositionally biased region" description="Low complexity" evidence="1">
    <location>
        <begin position="210"/>
        <end position="219"/>
    </location>
</feature>
<accession>A0A1I2L6C5</accession>
<feature type="compositionally biased region" description="Polar residues" evidence="1">
    <location>
        <begin position="163"/>
        <end position="183"/>
    </location>
</feature>